<dbReference type="FunFam" id="1.20.1250.20:FF:000034">
    <property type="entry name" value="MFS general substrate transporter"/>
    <property type="match status" value="1"/>
</dbReference>
<evidence type="ECO:0000256" key="3">
    <source>
        <dbReference type="ARBA" id="ARBA00022692"/>
    </source>
</evidence>
<dbReference type="Proteomes" id="UP001385951">
    <property type="component" value="Unassembled WGS sequence"/>
</dbReference>
<dbReference type="PROSITE" id="PS50850">
    <property type="entry name" value="MFS"/>
    <property type="match status" value="1"/>
</dbReference>
<evidence type="ECO:0000256" key="7">
    <source>
        <dbReference type="SAM" id="Phobius"/>
    </source>
</evidence>
<accession>A0AAW0FI12</accession>
<protein>
    <recommendedName>
        <fullName evidence="8">Major facilitator superfamily (MFS) profile domain-containing protein</fullName>
    </recommendedName>
</protein>
<feature type="compositionally biased region" description="Low complexity" evidence="6">
    <location>
        <begin position="26"/>
        <end position="38"/>
    </location>
</feature>
<dbReference type="InterPro" id="IPR011701">
    <property type="entry name" value="MFS"/>
</dbReference>
<reference evidence="9 10" key="1">
    <citation type="submission" date="2022-09" db="EMBL/GenBank/DDBJ databases">
        <authorList>
            <person name="Palmer J.M."/>
        </authorList>
    </citation>
    <scope>NUCLEOTIDE SEQUENCE [LARGE SCALE GENOMIC DNA]</scope>
    <source>
        <strain evidence="9 10">DSM 7382</strain>
    </source>
</reference>
<dbReference type="PANTHER" id="PTHR43791:SF18">
    <property type="entry name" value="NICOTINIC ACID TRANSPORTER TNA1, PUTATIVE (AFU_ORTHOLOGUE AFUA_3G03820)-RELATED"/>
    <property type="match status" value="1"/>
</dbReference>
<evidence type="ECO:0000313" key="10">
    <source>
        <dbReference type="Proteomes" id="UP001385951"/>
    </source>
</evidence>
<evidence type="ECO:0000259" key="8">
    <source>
        <dbReference type="PROSITE" id="PS50850"/>
    </source>
</evidence>
<feature type="transmembrane region" description="Helical" evidence="7">
    <location>
        <begin position="426"/>
        <end position="447"/>
    </location>
</feature>
<evidence type="ECO:0000313" key="9">
    <source>
        <dbReference type="EMBL" id="KAK7679927.1"/>
    </source>
</evidence>
<feature type="transmembrane region" description="Helical" evidence="7">
    <location>
        <begin position="124"/>
        <end position="142"/>
    </location>
</feature>
<dbReference type="PANTHER" id="PTHR43791">
    <property type="entry name" value="PERMEASE-RELATED"/>
    <property type="match status" value="1"/>
</dbReference>
<sequence length="550" mass="60953">MASITSSLNEREVDKPTGLLDDCSKKNNNSSSIHSTSSDFDDNSTKLGFASTNDENSTRSLDSEPDFSDIDQKQLIKKLDFRLMPLFTILYLISFLDRGNIGAAKIEGLAEDLNLQGSEYNLCLTVFFIFYATLEIPSNILLNHVKPSALIVLAVILWGIVMTCTGLVQKYEDLLACRALLGIFEAPLFPGISFYLSVYYTKNEFLVREAIFFSAASIAGAFSGLLAAAITQMDGIGGLEGWRYIFILEGALTILLGILAYFVFPDFPQDAKFLNDREREFVTYRVKHATNRDGESLKEVAKLGNDQRSAPLGEDHSKKPKYIWAAFSDWQCWAFLIMYYAVGVPLYGVSLFAPTIINNLGYTATKAQLLTAPIYIAAAVASIVQALILGKLGVRSPFILFNFLCTLTGYIILICMDPSTNPKSTYAALFITAFGIYPSFPIVVAWLSNNVAGTYKRAVAMGLEIGIGNLCGIFSSNIYRTQDSPRFFLGHGIEIMFVALGLMALVLTFFIYSGSNAKKKKRLQAGYYDDYSDDDILQMGDKSPYFLYRL</sequence>
<gene>
    <name evidence="9" type="ORF">QCA50_017087</name>
</gene>
<keyword evidence="10" id="KW-1185">Reference proteome</keyword>
<evidence type="ECO:0000256" key="6">
    <source>
        <dbReference type="SAM" id="MobiDB-lite"/>
    </source>
</evidence>
<evidence type="ECO:0000256" key="1">
    <source>
        <dbReference type="ARBA" id="ARBA00004141"/>
    </source>
</evidence>
<keyword evidence="5 7" id="KW-0472">Membrane</keyword>
<feature type="transmembrane region" description="Helical" evidence="7">
    <location>
        <begin position="242"/>
        <end position="264"/>
    </location>
</feature>
<dbReference type="SUPFAM" id="SSF103473">
    <property type="entry name" value="MFS general substrate transporter"/>
    <property type="match status" value="1"/>
</dbReference>
<feature type="domain" description="Major facilitator superfamily (MFS) profile" evidence="8">
    <location>
        <begin position="83"/>
        <end position="516"/>
    </location>
</feature>
<dbReference type="InterPro" id="IPR020846">
    <property type="entry name" value="MFS_dom"/>
</dbReference>
<dbReference type="EMBL" id="JASBNA010000054">
    <property type="protein sequence ID" value="KAK7679927.1"/>
    <property type="molecule type" value="Genomic_DNA"/>
</dbReference>
<comment type="caution">
    <text evidence="9">The sequence shown here is derived from an EMBL/GenBank/DDBJ whole genome shotgun (WGS) entry which is preliminary data.</text>
</comment>
<proteinExistence type="predicted"/>
<keyword evidence="4 7" id="KW-1133">Transmembrane helix</keyword>
<feature type="transmembrane region" description="Helical" evidence="7">
    <location>
        <begin position="180"/>
        <end position="198"/>
    </location>
</feature>
<keyword evidence="3 7" id="KW-0812">Transmembrane</keyword>
<organism evidence="9 10">
    <name type="scientific">Cerrena zonata</name>
    <dbReference type="NCBI Taxonomy" id="2478898"/>
    <lineage>
        <taxon>Eukaryota</taxon>
        <taxon>Fungi</taxon>
        <taxon>Dikarya</taxon>
        <taxon>Basidiomycota</taxon>
        <taxon>Agaricomycotina</taxon>
        <taxon>Agaricomycetes</taxon>
        <taxon>Polyporales</taxon>
        <taxon>Cerrenaceae</taxon>
        <taxon>Cerrena</taxon>
    </lineage>
</organism>
<dbReference type="GO" id="GO:0016020">
    <property type="term" value="C:membrane"/>
    <property type="evidence" value="ECO:0007669"/>
    <property type="project" value="UniProtKB-SubCell"/>
</dbReference>
<evidence type="ECO:0000256" key="2">
    <source>
        <dbReference type="ARBA" id="ARBA00022448"/>
    </source>
</evidence>
<evidence type="ECO:0000256" key="4">
    <source>
        <dbReference type="ARBA" id="ARBA00022989"/>
    </source>
</evidence>
<feature type="transmembrane region" description="Helical" evidence="7">
    <location>
        <begin position="149"/>
        <end position="168"/>
    </location>
</feature>
<dbReference type="FunFam" id="1.20.1250.20:FF:000068">
    <property type="entry name" value="MFS general substrate transporter"/>
    <property type="match status" value="1"/>
</dbReference>
<dbReference type="Gene3D" id="1.20.1250.20">
    <property type="entry name" value="MFS general substrate transporter like domains"/>
    <property type="match status" value="2"/>
</dbReference>
<evidence type="ECO:0000256" key="5">
    <source>
        <dbReference type="ARBA" id="ARBA00023136"/>
    </source>
</evidence>
<feature type="transmembrane region" description="Helical" evidence="7">
    <location>
        <begin position="491"/>
        <end position="512"/>
    </location>
</feature>
<feature type="transmembrane region" description="Helical" evidence="7">
    <location>
        <begin position="210"/>
        <end position="230"/>
    </location>
</feature>
<dbReference type="InterPro" id="IPR036259">
    <property type="entry name" value="MFS_trans_sf"/>
</dbReference>
<name>A0AAW0FI12_9APHY</name>
<keyword evidence="2" id="KW-0813">Transport</keyword>
<dbReference type="AlphaFoldDB" id="A0AAW0FI12"/>
<feature type="transmembrane region" description="Helical" evidence="7">
    <location>
        <begin position="369"/>
        <end position="390"/>
    </location>
</feature>
<feature type="transmembrane region" description="Helical" evidence="7">
    <location>
        <begin position="397"/>
        <end position="414"/>
    </location>
</feature>
<dbReference type="Pfam" id="PF07690">
    <property type="entry name" value="MFS_1"/>
    <property type="match status" value="1"/>
</dbReference>
<feature type="region of interest" description="Disordered" evidence="6">
    <location>
        <begin position="1"/>
        <end position="66"/>
    </location>
</feature>
<feature type="transmembrane region" description="Helical" evidence="7">
    <location>
        <begin position="83"/>
        <end position="104"/>
    </location>
</feature>
<dbReference type="GO" id="GO:0022857">
    <property type="term" value="F:transmembrane transporter activity"/>
    <property type="evidence" value="ECO:0007669"/>
    <property type="project" value="InterPro"/>
</dbReference>
<feature type="transmembrane region" description="Helical" evidence="7">
    <location>
        <begin position="459"/>
        <end position="479"/>
    </location>
</feature>
<comment type="subcellular location">
    <subcellularLocation>
        <location evidence="1">Membrane</location>
        <topology evidence="1">Multi-pass membrane protein</topology>
    </subcellularLocation>
</comment>
<feature type="transmembrane region" description="Helical" evidence="7">
    <location>
        <begin position="333"/>
        <end position="357"/>
    </location>
</feature>
<feature type="compositionally biased region" description="Polar residues" evidence="6">
    <location>
        <begin position="50"/>
        <end position="60"/>
    </location>
</feature>